<feature type="binding site" evidence="10">
    <location>
        <position position="70"/>
    </location>
    <ligand>
        <name>Mg(2+)</name>
        <dbReference type="ChEBI" id="CHEBI:18420"/>
        <label>1</label>
    </ligand>
</feature>
<evidence type="ECO:0000256" key="8">
    <source>
        <dbReference type="ARBA" id="ARBA00022801"/>
    </source>
</evidence>
<evidence type="ECO:0000256" key="6">
    <source>
        <dbReference type="ARBA" id="ARBA00022723"/>
    </source>
</evidence>
<dbReference type="Gene3D" id="3.30.420.10">
    <property type="entry name" value="Ribonuclease H-like superfamily/Ribonuclease H"/>
    <property type="match status" value="1"/>
</dbReference>
<comment type="cofactor">
    <cofactor evidence="10">
        <name>Mg(2+)</name>
        <dbReference type="ChEBI" id="CHEBI:18420"/>
    </cofactor>
    <text evidence="10">Binds 1 Mg(2+) ion per subunit. May bind a second metal ion at a regulatory site, or after substrate binding.</text>
</comment>
<evidence type="ECO:0000256" key="4">
    <source>
        <dbReference type="ARBA" id="ARBA00012180"/>
    </source>
</evidence>
<keyword evidence="5 10" id="KW-0540">Nuclease</keyword>
<accession>A0ABM9NNH3</accession>
<keyword evidence="6 10" id="KW-0479">Metal-binding</keyword>
<comment type="subcellular location">
    <subcellularLocation>
        <location evidence="10">Cytoplasm</location>
    </subcellularLocation>
</comment>
<dbReference type="PANTHER" id="PTHR10642">
    <property type="entry name" value="RIBONUCLEASE H1"/>
    <property type="match status" value="1"/>
</dbReference>
<evidence type="ECO:0000256" key="5">
    <source>
        <dbReference type="ARBA" id="ARBA00022722"/>
    </source>
</evidence>
<evidence type="ECO:0000256" key="7">
    <source>
        <dbReference type="ARBA" id="ARBA00022759"/>
    </source>
</evidence>
<evidence type="ECO:0000256" key="3">
    <source>
        <dbReference type="ARBA" id="ARBA00011245"/>
    </source>
</evidence>
<dbReference type="InterPro" id="IPR022892">
    <property type="entry name" value="RNaseHI"/>
</dbReference>
<dbReference type="NCBIfam" id="NF001236">
    <property type="entry name" value="PRK00203.1"/>
    <property type="match status" value="1"/>
</dbReference>
<comment type="similarity">
    <text evidence="2 10">Belongs to the RNase H family.</text>
</comment>
<comment type="function">
    <text evidence="10">Endonuclease that specifically degrades the RNA of RNA-DNA hybrids.</text>
</comment>
<dbReference type="PROSITE" id="PS50879">
    <property type="entry name" value="RNASE_H_1"/>
    <property type="match status" value="1"/>
</dbReference>
<evidence type="ECO:0000313" key="12">
    <source>
        <dbReference type="EMBL" id="CAL1329026.1"/>
    </source>
</evidence>
<evidence type="ECO:0000313" key="13">
    <source>
        <dbReference type="Proteomes" id="UP001497533"/>
    </source>
</evidence>
<dbReference type="InterPro" id="IPR012337">
    <property type="entry name" value="RNaseH-like_sf"/>
</dbReference>
<evidence type="ECO:0000256" key="10">
    <source>
        <dbReference type="HAMAP-Rule" id="MF_00042"/>
    </source>
</evidence>
<dbReference type="Proteomes" id="UP001497533">
    <property type="component" value="Chromosome"/>
</dbReference>
<dbReference type="Pfam" id="PF00075">
    <property type="entry name" value="RNase_H"/>
    <property type="match status" value="1"/>
</dbReference>
<feature type="binding site" evidence="10">
    <location>
        <position position="10"/>
    </location>
    <ligand>
        <name>Mg(2+)</name>
        <dbReference type="ChEBI" id="CHEBI:18420"/>
        <label>2</label>
    </ligand>
</feature>
<dbReference type="HAMAP" id="MF_00042">
    <property type="entry name" value="RNase_H"/>
    <property type="match status" value="1"/>
</dbReference>
<dbReference type="PANTHER" id="PTHR10642:SF26">
    <property type="entry name" value="RIBONUCLEASE H1"/>
    <property type="match status" value="1"/>
</dbReference>
<protein>
    <recommendedName>
        <fullName evidence="4 10">Ribonuclease H</fullName>
        <shortName evidence="10">RNase H</shortName>
        <ecNumber evidence="4 10">3.1.26.4</ecNumber>
    </recommendedName>
</protein>
<dbReference type="InterPro" id="IPR002156">
    <property type="entry name" value="RNaseH_domain"/>
</dbReference>
<keyword evidence="8 10" id="KW-0378">Hydrolase</keyword>
<feature type="domain" description="RNase H type-1" evidence="11">
    <location>
        <begin position="1"/>
        <end position="142"/>
    </location>
</feature>
<keyword evidence="7 10" id="KW-0255">Endonuclease</keyword>
<keyword evidence="9 10" id="KW-0460">Magnesium</keyword>
<dbReference type="RefSeq" id="WP_341765083.1">
    <property type="nucleotide sequence ID" value="NZ_OZ034688.1"/>
</dbReference>
<dbReference type="InterPro" id="IPR036397">
    <property type="entry name" value="RNaseH_sf"/>
</dbReference>
<evidence type="ECO:0000256" key="2">
    <source>
        <dbReference type="ARBA" id="ARBA00005300"/>
    </source>
</evidence>
<feature type="binding site" evidence="10">
    <location>
        <position position="10"/>
    </location>
    <ligand>
        <name>Mg(2+)</name>
        <dbReference type="ChEBI" id="CHEBI:18420"/>
        <label>1</label>
    </ligand>
</feature>
<evidence type="ECO:0000256" key="9">
    <source>
        <dbReference type="ARBA" id="ARBA00022842"/>
    </source>
</evidence>
<proteinExistence type="inferred from homology"/>
<keyword evidence="13" id="KW-1185">Reference proteome</keyword>
<reference evidence="12" key="1">
    <citation type="submission" date="2024-04" db="EMBL/GenBank/DDBJ databases">
        <authorList>
            <person name="Manzano-Marin A."/>
            <person name="Manzano-Marin A."/>
            <person name="Alejandro Manzano Marin A."/>
        </authorList>
    </citation>
    <scope>NUCLEOTIDE SEQUENCE [LARGE SCALE GENOMIC DNA]</scope>
    <source>
        <strain evidence="12">TABTEA</strain>
    </source>
</reference>
<feature type="binding site" evidence="10">
    <location>
        <position position="48"/>
    </location>
    <ligand>
        <name>Mg(2+)</name>
        <dbReference type="ChEBI" id="CHEBI:18420"/>
        <label>1</label>
    </ligand>
</feature>
<evidence type="ECO:0000256" key="1">
    <source>
        <dbReference type="ARBA" id="ARBA00000077"/>
    </source>
</evidence>
<sequence length="165" mass="19464">MIKNVEIFTDGSCLGNPGPGGYGIIFRYKNYEKQLSDGFFLTTNNRMELLAVIIALEFLKGTCNVILTTDSQYVRKGITEWIHVWKTTYWFKINKKPVLNVDLWKRLDIVVKMHKIKWCWVKGHSFYLENEKCDYIARLAAMSPTKEDKGYFSKKWIFCYLSFFI</sequence>
<comment type="subunit">
    <text evidence="3 10">Monomer.</text>
</comment>
<gene>
    <name evidence="10 12" type="primary">rnhA</name>
    <name evidence="12" type="ORF">PRHACTZTBTEA_093</name>
</gene>
<evidence type="ECO:0000259" key="11">
    <source>
        <dbReference type="PROSITE" id="PS50879"/>
    </source>
</evidence>
<dbReference type="EC" id="3.1.26.4" evidence="4 10"/>
<dbReference type="CDD" id="cd09278">
    <property type="entry name" value="RNase_HI_prokaryote_like"/>
    <property type="match status" value="1"/>
</dbReference>
<dbReference type="SUPFAM" id="SSF53098">
    <property type="entry name" value="Ribonuclease H-like"/>
    <property type="match status" value="1"/>
</dbReference>
<dbReference type="InterPro" id="IPR050092">
    <property type="entry name" value="RNase_H"/>
</dbReference>
<comment type="catalytic activity">
    <reaction evidence="1 10">
        <text>Endonucleolytic cleavage to 5'-phosphomonoester.</text>
        <dbReference type="EC" id="3.1.26.4"/>
    </reaction>
</comment>
<feature type="binding site" evidence="10">
    <location>
        <position position="134"/>
    </location>
    <ligand>
        <name>Mg(2+)</name>
        <dbReference type="ChEBI" id="CHEBI:18420"/>
        <label>2</label>
    </ligand>
</feature>
<name>A0ABM9NNH3_9GAMM</name>
<organism evidence="12 13">
    <name type="scientific">Candidatus Providencia siddallii</name>
    <dbReference type="NCBI Taxonomy" id="1715285"/>
    <lineage>
        <taxon>Bacteria</taxon>
        <taxon>Pseudomonadati</taxon>
        <taxon>Pseudomonadota</taxon>
        <taxon>Gammaproteobacteria</taxon>
        <taxon>Enterobacterales</taxon>
        <taxon>Morganellaceae</taxon>
        <taxon>Providencia</taxon>
    </lineage>
</organism>
<keyword evidence="10" id="KW-0963">Cytoplasm</keyword>
<dbReference type="EMBL" id="OZ034688">
    <property type="protein sequence ID" value="CAL1329026.1"/>
    <property type="molecule type" value="Genomic_DNA"/>
</dbReference>
<dbReference type="GO" id="GO:0004523">
    <property type="term" value="F:RNA-DNA hybrid ribonuclease activity"/>
    <property type="evidence" value="ECO:0007669"/>
    <property type="project" value="UniProtKB-EC"/>
</dbReference>